<keyword evidence="2" id="KW-1185">Reference proteome</keyword>
<accession>A0ABX2T5N2</accession>
<comment type="caution">
    <text evidence="1">The sequence shown here is derived from an EMBL/GenBank/DDBJ whole genome shotgun (WGS) entry which is preliminary data.</text>
</comment>
<name>A0ABX2T5N2_9PROT</name>
<evidence type="ECO:0000313" key="2">
    <source>
        <dbReference type="Proteomes" id="UP000584642"/>
    </source>
</evidence>
<sequence>MASGTKGVTIPIPKDPTQYVEAFKMVSELCREWVTVHEQEKTKRTGIEAQRDACMEKLRSQRKVMNRFLDGHFQQQATALNGLFRSLDTAIASGNPDLVGPILTGIVETVRNSPLGDLVTLDQRMKNDEFTLVFGKD</sequence>
<dbReference type="Proteomes" id="UP000584642">
    <property type="component" value="Unassembled WGS sequence"/>
</dbReference>
<dbReference type="EMBL" id="JABFDB010000004">
    <property type="protein sequence ID" value="NYZ19634.1"/>
    <property type="molecule type" value="Genomic_DNA"/>
</dbReference>
<proteinExistence type="predicted"/>
<evidence type="ECO:0000313" key="1">
    <source>
        <dbReference type="EMBL" id="NYZ19634.1"/>
    </source>
</evidence>
<gene>
    <name evidence="1" type="ORF">HND93_07915</name>
</gene>
<dbReference type="RefSeq" id="WP_180281409.1">
    <property type="nucleotide sequence ID" value="NZ_JABFDB010000004.1"/>
</dbReference>
<protein>
    <submittedName>
        <fullName evidence="1">Uncharacterized protein</fullName>
    </submittedName>
</protein>
<reference evidence="1 2" key="1">
    <citation type="submission" date="2020-05" db="EMBL/GenBank/DDBJ databases">
        <title>Azospirillum oleiclasticum sp. nov, a nitrogen-fixing and heavy crude oil-emulsifying bacterium isolated from the crude oil of Yumen Oilfield.</title>
        <authorList>
            <person name="Wu D."/>
            <person name="Cai M."/>
            <person name="Zhang X."/>
        </authorList>
    </citation>
    <scope>NUCLEOTIDE SEQUENCE [LARGE SCALE GENOMIC DNA]</scope>
    <source>
        <strain evidence="1 2">ROY-1-1-2</strain>
    </source>
</reference>
<organism evidence="1 2">
    <name type="scientific">Azospirillum oleiclasticum</name>
    <dbReference type="NCBI Taxonomy" id="2735135"/>
    <lineage>
        <taxon>Bacteria</taxon>
        <taxon>Pseudomonadati</taxon>
        <taxon>Pseudomonadota</taxon>
        <taxon>Alphaproteobacteria</taxon>
        <taxon>Rhodospirillales</taxon>
        <taxon>Azospirillaceae</taxon>
        <taxon>Azospirillum</taxon>
    </lineage>
</organism>